<evidence type="ECO:0000256" key="1">
    <source>
        <dbReference type="ARBA" id="ARBA00022515"/>
    </source>
</evidence>
<dbReference type="InterPro" id="IPR027417">
    <property type="entry name" value="P-loop_NTPase"/>
</dbReference>
<dbReference type="Proteomes" id="UP000676853">
    <property type="component" value="Unassembled WGS sequence"/>
</dbReference>
<dbReference type="InterPro" id="IPR036185">
    <property type="entry name" value="DNA_heli_DnaB-like_N_sf"/>
</dbReference>
<organism evidence="3 4">
    <name type="scientific">Tsukamurella paurometabola</name>
    <name type="common">Corynebacterium paurometabolum</name>
    <dbReference type="NCBI Taxonomy" id="2061"/>
    <lineage>
        <taxon>Bacteria</taxon>
        <taxon>Bacillati</taxon>
        <taxon>Actinomycetota</taxon>
        <taxon>Actinomycetes</taxon>
        <taxon>Mycobacteriales</taxon>
        <taxon>Tsukamurellaceae</taxon>
        <taxon>Tsukamurella</taxon>
    </lineage>
</organism>
<evidence type="ECO:0000313" key="4">
    <source>
        <dbReference type="Proteomes" id="UP000676853"/>
    </source>
</evidence>
<dbReference type="SUPFAM" id="SSF52540">
    <property type="entry name" value="P-loop containing nucleoside triphosphate hydrolases"/>
    <property type="match status" value="1"/>
</dbReference>
<dbReference type="RefSeq" id="WP_212554143.1">
    <property type="nucleotide sequence ID" value="NZ_JAGXOE010000034.1"/>
</dbReference>
<dbReference type="SMART" id="SM00382">
    <property type="entry name" value="AAA"/>
    <property type="match status" value="1"/>
</dbReference>
<dbReference type="PROSITE" id="PS51199">
    <property type="entry name" value="SF4_HELICASE"/>
    <property type="match status" value="1"/>
</dbReference>
<accession>A0ABS5NDS1</accession>
<dbReference type="PANTHER" id="PTHR30153">
    <property type="entry name" value="REPLICATIVE DNA HELICASE DNAB"/>
    <property type="match status" value="1"/>
</dbReference>
<sequence>MSEYERGLFEIAHDATIRKFDERLLIQALLTSTLRGKHDDLLTMVEPHHFYTPAYGQVWDLARRIRAENSYLLPPNFRKAHAKWGEIPIEAVLTEVAGNPVSSFGEAKRAAEIVKDYALRRKMVEQVQRSFQIILDQGGVGGYTEALDALHSGLQDLDQGTGGIEAVTWDDGQKSFWQRQDNPEALNVTPTPWPSLNEMLPAGGLSPGQLFIFGARPGVGKSLALGQTALHAAMLGKKVLLVSMEMSEEEIQDRMVSCGAEVNFKNITDHTLEDWQRARITEWEENVAGMDLEKISKGRVSLEEIYSFVRAKKRAGGLDILIVDYIQKAKLPKRNNLNEAIGEFCMGLKAMAMDEGIVIITAAQLNRGSQTDPGKEPTLEHLRSSGDIENEANVVVLMHRDTADRECMDIRLIVGKNRGGRTGALDLFFDGAKQQIRDL</sequence>
<dbReference type="InterPro" id="IPR007694">
    <property type="entry name" value="DNA_helicase_DnaB-like_C"/>
</dbReference>
<dbReference type="EMBL" id="JAGXOE010000034">
    <property type="protein sequence ID" value="MBS4102425.1"/>
    <property type="molecule type" value="Genomic_DNA"/>
</dbReference>
<gene>
    <name evidence="3" type="ORF">KFZ73_14405</name>
</gene>
<dbReference type="Pfam" id="PF03796">
    <property type="entry name" value="DnaB_C"/>
    <property type="match status" value="1"/>
</dbReference>
<reference evidence="3 4" key="1">
    <citation type="submission" date="2021-04" db="EMBL/GenBank/DDBJ databases">
        <title>Whole genome sequence analysis of a thiophenic sulfur metabolizing bacteria.</title>
        <authorList>
            <person name="Akhtar N."/>
            <person name="Akram J."/>
            <person name="Aslam A."/>
        </authorList>
    </citation>
    <scope>NUCLEOTIDE SEQUENCE [LARGE SCALE GENOMIC DNA]</scope>
    <source>
        <strain evidence="3 4">3OW</strain>
    </source>
</reference>
<dbReference type="SUPFAM" id="SSF48024">
    <property type="entry name" value="N-terminal domain of DnaB helicase"/>
    <property type="match status" value="1"/>
</dbReference>
<evidence type="ECO:0000259" key="2">
    <source>
        <dbReference type="PROSITE" id="PS51199"/>
    </source>
</evidence>
<dbReference type="InterPro" id="IPR003593">
    <property type="entry name" value="AAA+_ATPase"/>
</dbReference>
<dbReference type="Gene3D" id="3.40.50.300">
    <property type="entry name" value="P-loop containing nucleotide triphosphate hydrolases"/>
    <property type="match status" value="1"/>
</dbReference>
<dbReference type="Gene3D" id="1.10.860.10">
    <property type="entry name" value="DNAb Helicase, Chain A"/>
    <property type="match status" value="1"/>
</dbReference>
<proteinExistence type="predicted"/>
<dbReference type="PANTHER" id="PTHR30153:SF2">
    <property type="entry name" value="REPLICATIVE DNA HELICASE"/>
    <property type="match status" value="1"/>
</dbReference>
<name>A0ABS5NDS1_TSUPA</name>
<protein>
    <submittedName>
        <fullName evidence="3">AAA family ATPase</fullName>
    </submittedName>
</protein>
<dbReference type="InterPro" id="IPR016136">
    <property type="entry name" value="DNA_helicase_N/primase_C"/>
</dbReference>
<evidence type="ECO:0000313" key="3">
    <source>
        <dbReference type="EMBL" id="MBS4102425.1"/>
    </source>
</evidence>
<keyword evidence="1" id="KW-0639">Primosome</keyword>
<keyword evidence="4" id="KW-1185">Reference proteome</keyword>
<comment type="caution">
    <text evidence="3">The sequence shown here is derived from an EMBL/GenBank/DDBJ whole genome shotgun (WGS) entry which is preliminary data.</text>
</comment>
<feature type="domain" description="SF4 helicase" evidence="2">
    <location>
        <begin position="182"/>
        <end position="439"/>
    </location>
</feature>